<dbReference type="OrthoDB" id="1819412at2"/>
<protein>
    <recommendedName>
        <fullName evidence="4">Lipoprotein</fullName>
    </recommendedName>
</protein>
<evidence type="ECO:0000313" key="2">
    <source>
        <dbReference type="EMBL" id="SHM63044.1"/>
    </source>
</evidence>
<feature type="chain" id="PRO_5038390636" description="Lipoprotein" evidence="1">
    <location>
        <begin position="22"/>
        <end position="259"/>
    </location>
</feature>
<evidence type="ECO:0000313" key="3">
    <source>
        <dbReference type="Proteomes" id="UP000184394"/>
    </source>
</evidence>
<dbReference type="AlphaFoldDB" id="A0A1M7KCU1"/>
<dbReference type="RefSeq" id="WP_072951049.1">
    <property type="nucleotide sequence ID" value="NZ_FRCT01000008.1"/>
</dbReference>
<dbReference type="Proteomes" id="UP000184394">
    <property type="component" value="Unassembled WGS sequence"/>
</dbReference>
<organism evidence="2 3">
    <name type="scientific">Ruminococcus flavefaciens</name>
    <dbReference type="NCBI Taxonomy" id="1265"/>
    <lineage>
        <taxon>Bacteria</taxon>
        <taxon>Bacillati</taxon>
        <taxon>Bacillota</taxon>
        <taxon>Clostridia</taxon>
        <taxon>Eubacteriales</taxon>
        <taxon>Oscillospiraceae</taxon>
        <taxon>Ruminococcus</taxon>
    </lineage>
</organism>
<sequence>MKKMKITAAVLAAAAALQCFAGCGKKDEIKVPDTTNSTADGENVNNFDAEGYYNKVLEKVQSAEVGTDAPQLGSLGDVVTPEADSAESNLGTYRVSSNGVKLYFNEEEYASNLLLTLEQYFLSYQNADYTKYTSCVFPSFIDEMGTYLQKDYGYDFKTSFAKQCASLANIMHGDYKITRIRVEKPKQHTEGVDNLDSYFKGMDEHFGKAYHEQVKGECNNLIDACFYVMGEDSNGNESVIVNGYEIVFAEKDGRYYTFG</sequence>
<proteinExistence type="predicted"/>
<evidence type="ECO:0008006" key="4">
    <source>
        <dbReference type="Google" id="ProtNLM"/>
    </source>
</evidence>
<keyword evidence="1" id="KW-0732">Signal</keyword>
<evidence type="ECO:0000256" key="1">
    <source>
        <dbReference type="SAM" id="SignalP"/>
    </source>
</evidence>
<name>A0A1M7KCU1_RUMFL</name>
<gene>
    <name evidence="2" type="ORF">SAMN04487860_10848</name>
</gene>
<reference evidence="2 3" key="1">
    <citation type="submission" date="2016-11" db="EMBL/GenBank/DDBJ databases">
        <authorList>
            <person name="Jaros S."/>
            <person name="Januszkiewicz K."/>
            <person name="Wedrychowicz H."/>
        </authorList>
    </citation>
    <scope>NUCLEOTIDE SEQUENCE [LARGE SCALE GENOMIC DNA]</scope>
    <source>
        <strain evidence="2 3">Y1</strain>
    </source>
</reference>
<accession>A0A1M7KCU1</accession>
<feature type="signal peptide" evidence="1">
    <location>
        <begin position="1"/>
        <end position="21"/>
    </location>
</feature>
<dbReference type="EMBL" id="FRCT01000008">
    <property type="protein sequence ID" value="SHM63044.1"/>
    <property type="molecule type" value="Genomic_DNA"/>
</dbReference>